<comment type="caution">
    <text evidence="1">The sequence shown here is derived from an EMBL/GenBank/DDBJ whole genome shotgun (WGS) entry which is preliminary data.</text>
</comment>
<evidence type="ECO:0000313" key="1">
    <source>
        <dbReference type="EMBL" id="KAJ9108698.1"/>
    </source>
</evidence>
<dbReference type="Proteomes" id="UP001227268">
    <property type="component" value="Unassembled WGS sequence"/>
</dbReference>
<sequence length="193" mass="20698">MDKNGPDQSSEHATDQPNIGNDTLLTPSVPTHPLSQLPRLRRNLLYTVLCIALSLDALSTSSMFTSTEIIAADIGLAEGGNAIWIVSASAMASAAFIPLGGRLADVLPPRWWFVGGFVGMTGLTLGNSFVKDKKLFLALRSLQGVCAALTLPSGLQVALISKIYASVIHAHRISLPQQLHDRSHVPRPRETTH</sequence>
<protein>
    <submittedName>
        <fullName evidence="1">Uncharacterized protein</fullName>
    </submittedName>
</protein>
<gene>
    <name evidence="1" type="ORF">QFC21_000018</name>
</gene>
<accession>A0ACC2WAB8</accession>
<evidence type="ECO:0000313" key="2">
    <source>
        <dbReference type="Proteomes" id="UP001227268"/>
    </source>
</evidence>
<organism evidence="1 2">
    <name type="scientific">Naganishia friedmannii</name>
    <dbReference type="NCBI Taxonomy" id="89922"/>
    <lineage>
        <taxon>Eukaryota</taxon>
        <taxon>Fungi</taxon>
        <taxon>Dikarya</taxon>
        <taxon>Basidiomycota</taxon>
        <taxon>Agaricomycotina</taxon>
        <taxon>Tremellomycetes</taxon>
        <taxon>Filobasidiales</taxon>
        <taxon>Filobasidiaceae</taxon>
        <taxon>Naganishia</taxon>
    </lineage>
</organism>
<proteinExistence type="predicted"/>
<dbReference type="EMBL" id="JASBWT010000001">
    <property type="protein sequence ID" value="KAJ9108698.1"/>
    <property type="molecule type" value="Genomic_DNA"/>
</dbReference>
<name>A0ACC2WAB8_9TREE</name>
<keyword evidence="2" id="KW-1185">Reference proteome</keyword>
<reference evidence="1" key="1">
    <citation type="submission" date="2023-04" db="EMBL/GenBank/DDBJ databases">
        <title>Draft Genome sequencing of Naganishia species isolated from polar environments using Oxford Nanopore Technology.</title>
        <authorList>
            <person name="Leo P."/>
            <person name="Venkateswaran K."/>
        </authorList>
    </citation>
    <scope>NUCLEOTIDE SEQUENCE</scope>
    <source>
        <strain evidence="1">MNA-CCFEE 5423</strain>
    </source>
</reference>